<dbReference type="SUPFAM" id="SSF56925">
    <property type="entry name" value="OMPA-like"/>
    <property type="match status" value="1"/>
</dbReference>
<reference evidence="3" key="1">
    <citation type="submission" date="2023-03" db="EMBL/GenBank/DDBJ databases">
        <title>Andean soil-derived lignocellulolytic bacterial consortium as a source of novel taxa and putative plastic-active enzymes.</title>
        <authorList>
            <person name="Diaz-Garcia L."/>
            <person name="Chuvochina M."/>
            <person name="Feuerriegel G."/>
            <person name="Bunk B."/>
            <person name="Sproer C."/>
            <person name="Streit W.R."/>
            <person name="Rodriguez L.M."/>
            <person name="Overmann J."/>
            <person name="Jimenez D.J."/>
        </authorList>
    </citation>
    <scope>NUCLEOTIDE SEQUENCE</scope>
    <source>
        <strain evidence="3">MAG 7</strain>
    </source>
</reference>
<feature type="chain" id="PRO_5042592976" evidence="1">
    <location>
        <begin position="19"/>
        <end position="194"/>
    </location>
</feature>
<name>A0AAJ5WQB8_9BACT</name>
<protein>
    <submittedName>
        <fullName evidence="3">Porin family protein</fullName>
    </submittedName>
</protein>
<feature type="signal peptide" evidence="1">
    <location>
        <begin position="1"/>
        <end position="18"/>
    </location>
</feature>
<dbReference type="Proteomes" id="UP001220610">
    <property type="component" value="Chromosome"/>
</dbReference>
<dbReference type="AlphaFoldDB" id="A0AAJ5WQB8"/>
<gene>
    <name evidence="3" type="ORF">P0Y53_21035</name>
</gene>
<dbReference type="InterPro" id="IPR025665">
    <property type="entry name" value="Beta-barrel_OMP_2"/>
</dbReference>
<feature type="domain" description="Outer membrane protein beta-barrel" evidence="2">
    <location>
        <begin position="17"/>
        <end position="171"/>
    </location>
</feature>
<dbReference type="EMBL" id="CP119311">
    <property type="protein sequence ID" value="WEK34981.1"/>
    <property type="molecule type" value="Genomic_DNA"/>
</dbReference>
<dbReference type="Pfam" id="PF13568">
    <property type="entry name" value="OMP_b-brl_2"/>
    <property type="match status" value="1"/>
</dbReference>
<evidence type="ECO:0000256" key="1">
    <source>
        <dbReference type="SAM" id="SignalP"/>
    </source>
</evidence>
<keyword evidence="1" id="KW-0732">Signal</keyword>
<evidence type="ECO:0000313" key="4">
    <source>
        <dbReference type="Proteomes" id="UP001220610"/>
    </source>
</evidence>
<sequence>MKLKVTLVFLLLASASQAQQWHFGPKLDLNLTQVDGKGIKSSYTTGVQAGGFLQRELNTHWGLQTELLYTLSNVTRTSKFTTYYNINGRSNSREKFRLNSIGIPLLVRYELSERFTLLAGPQYSYLFATNENLVRNQEAFTKSEFSANLGGQFNIGGFSLSVRWNKGLNDINDIDDRYSWHSSRILVGFAVRIK</sequence>
<accession>A0AAJ5WQB8</accession>
<proteinExistence type="predicted"/>
<dbReference type="InterPro" id="IPR011250">
    <property type="entry name" value="OMP/PagP_B-barrel"/>
</dbReference>
<evidence type="ECO:0000313" key="3">
    <source>
        <dbReference type="EMBL" id="WEK34981.1"/>
    </source>
</evidence>
<organism evidence="3 4">
    <name type="scientific">Candidatus Pseudobacter hemicellulosilyticus</name>
    <dbReference type="NCBI Taxonomy" id="3121375"/>
    <lineage>
        <taxon>Bacteria</taxon>
        <taxon>Pseudomonadati</taxon>
        <taxon>Bacteroidota</taxon>
        <taxon>Chitinophagia</taxon>
        <taxon>Chitinophagales</taxon>
        <taxon>Chitinophagaceae</taxon>
        <taxon>Pseudobacter</taxon>
    </lineage>
</organism>
<evidence type="ECO:0000259" key="2">
    <source>
        <dbReference type="Pfam" id="PF13568"/>
    </source>
</evidence>